<evidence type="ECO:0000313" key="2">
    <source>
        <dbReference type="EMBL" id="CCH85954.1"/>
    </source>
</evidence>
<dbReference type="AlphaFoldDB" id="I4ERE1"/>
<gene>
    <name evidence="2" type="ordered locus">MODMU_0497</name>
</gene>
<name>I4ERE1_MODI5</name>
<dbReference type="EMBL" id="FO203431">
    <property type="protein sequence ID" value="CCH85954.1"/>
    <property type="molecule type" value="Genomic_DNA"/>
</dbReference>
<proteinExistence type="predicted"/>
<keyword evidence="3" id="KW-1185">Reference proteome</keyword>
<dbReference type="Proteomes" id="UP000006461">
    <property type="component" value="Chromosome"/>
</dbReference>
<feature type="transmembrane region" description="Helical" evidence="1">
    <location>
        <begin position="36"/>
        <end position="55"/>
    </location>
</feature>
<keyword evidence="1" id="KW-0472">Membrane</keyword>
<sequence>MTGADEPSWTTAASVALTVVTTIVVLDLVVDGAWVWAVTMFLGSVVVEVLVLAVASRRRRSRQPPAGVSG</sequence>
<feature type="transmembrane region" description="Helical" evidence="1">
    <location>
        <begin position="12"/>
        <end position="30"/>
    </location>
</feature>
<accession>I4ERE1</accession>
<dbReference type="STRING" id="477641.MODMU_0497"/>
<organism evidence="2 3">
    <name type="scientific">Modestobacter italicus (strain DSM 44449 / CECT 9708 / BC 501)</name>
    <dbReference type="NCBI Taxonomy" id="2732864"/>
    <lineage>
        <taxon>Bacteria</taxon>
        <taxon>Bacillati</taxon>
        <taxon>Actinomycetota</taxon>
        <taxon>Actinomycetes</taxon>
        <taxon>Geodermatophilales</taxon>
        <taxon>Geodermatophilaceae</taxon>
        <taxon>Modestobacter</taxon>
    </lineage>
</organism>
<keyword evidence="1" id="KW-1133">Transmembrane helix</keyword>
<protein>
    <submittedName>
        <fullName evidence="2">Uncharacterized protein</fullName>
    </submittedName>
</protein>
<keyword evidence="1" id="KW-0812">Transmembrane</keyword>
<reference evidence="2 3" key="1">
    <citation type="journal article" date="2012" name="J. Bacteriol.">
        <title>Genome Sequence of Radiation-Resistant Modestobacter marinus Strain BC501, a Representative Actinobacterium That Thrives on Calcareous Stone Surfaces.</title>
        <authorList>
            <person name="Normand P."/>
            <person name="Gury J."/>
            <person name="Pujic P."/>
            <person name="Chouaia B."/>
            <person name="Crotti E."/>
            <person name="Brusetti L."/>
            <person name="Daffonchio D."/>
            <person name="Vacherie B."/>
            <person name="Barbe V."/>
            <person name="Medigue C."/>
            <person name="Calteau A."/>
            <person name="Ghodhbane-Gtari F."/>
            <person name="Essoussi I."/>
            <person name="Nouioui I."/>
            <person name="Abbassi-Ghozzi I."/>
            <person name="Gtari M."/>
        </authorList>
    </citation>
    <scope>NUCLEOTIDE SEQUENCE [LARGE SCALE GENOMIC DNA]</scope>
    <source>
        <strain evidence="3">BC 501</strain>
    </source>
</reference>
<dbReference type="HOGENOM" id="CLU_2753439_0_0_11"/>
<evidence type="ECO:0000256" key="1">
    <source>
        <dbReference type="SAM" id="Phobius"/>
    </source>
</evidence>
<evidence type="ECO:0000313" key="3">
    <source>
        <dbReference type="Proteomes" id="UP000006461"/>
    </source>
</evidence>
<dbReference type="KEGG" id="mmar:MODMU_0497"/>